<comment type="caution">
    <text evidence="2">The sequence shown here is derived from an EMBL/GenBank/DDBJ whole genome shotgun (WGS) entry which is preliminary data.</text>
</comment>
<reference evidence="2 3" key="1">
    <citation type="journal article" date="2018" name="Elife">
        <title>Firefly genomes illuminate parallel origins of bioluminescence in beetles.</title>
        <authorList>
            <person name="Fallon T.R."/>
            <person name="Lower S.E."/>
            <person name="Chang C.H."/>
            <person name="Bessho-Uehara M."/>
            <person name="Martin G.J."/>
            <person name="Bewick A.J."/>
            <person name="Behringer M."/>
            <person name="Debat H.J."/>
            <person name="Wong I."/>
            <person name="Day J.C."/>
            <person name="Suvorov A."/>
            <person name="Silva C.J."/>
            <person name="Stanger-Hall K.F."/>
            <person name="Hall D.W."/>
            <person name="Schmitz R.J."/>
            <person name="Nelson D.R."/>
            <person name="Lewis S.M."/>
            <person name="Shigenobu S."/>
            <person name="Bybee S.M."/>
            <person name="Larracuente A.M."/>
            <person name="Oba Y."/>
            <person name="Weng J.K."/>
        </authorList>
    </citation>
    <scope>NUCLEOTIDE SEQUENCE [LARGE SCALE GENOMIC DNA]</scope>
    <source>
        <strain evidence="2">1611_PpyrPB1</strain>
        <tissue evidence="2">Whole body</tissue>
    </source>
</reference>
<feature type="compositionally biased region" description="Basic and acidic residues" evidence="1">
    <location>
        <begin position="201"/>
        <end position="211"/>
    </location>
</feature>
<dbReference type="Proteomes" id="UP000327044">
    <property type="component" value="Unassembled WGS sequence"/>
</dbReference>
<dbReference type="GO" id="GO:0003677">
    <property type="term" value="F:DNA binding"/>
    <property type="evidence" value="ECO:0007669"/>
    <property type="project" value="InterPro"/>
</dbReference>
<dbReference type="Pfam" id="PF02178">
    <property type="entry name" value="AT_hook"/>
    <property type="match status" value="2"/>
</dbReference>
<accession>A0A5N4AWB7</accession>
<proteinExistence type="predicted"/>
<dbReference type="InterPro" id="IPR017956">
    <property type="entry name" value="AT_hook_DNA-bd_motif"/>
</dbReference>
<organism evidence="2 3">
    <name type="scientific">Photinus pyralis</name>
    <name type="common">Common eastern firefly</name>
    <name type="synonym">Lampyris pyralis</name>
    <dbReference type="NCBI Taxonomy" id="7054"/>
    <lineage>
        <taxon>Eukaryota</taxon>
        <taxon>Metazoa</taxon>
        <taxon>Ecdysozoa</taxon>
        <taxon>Arthropoda</taxon>
        <taxon>Hexapoda</taxon>
        <taxon>Insecta</taxon>
        <taxon>Pterygota</taxon>
        <taxon>Neoptera</taxon>
        <taxon>Endopterygota</taxon>
        <taxon>Coleoptera</taxon>
        <taxon>Polyphaga</taxon>
        <taxon>Elateriformia</taxon>
        <taxon>Elateroidea</taxon>
        <taxon>Lampyridae</taxon>
        <taxon>Lampyrinae</taxon>
        <taxon>Photinus</taxon>
    </lineage>
</organism>
<evidence type="ECO:0000256" key="1">
    <source>
        <dbReference type="SAM" id="MobiDB-lite"/>
    </source>
</evidence>
<feature type="region of interest" description="Disordered" evidence="1">
    <location>
        <begin position="197"/>
        <end position="217"/>
    </location>
</feature>
<evidence type="ECO:0000313" key="3">
    <source>
        <dbReference type="Proteomes" id="UP000327044"/>
    </source>
</evidence>
<protein>
    <submittedName>
        <fullName evidence="2">Uncharacterized protein</fullName>
    </submittedName>
</protein>
<keyword evidence="3" id="KW-1185">Reference proteome</keyword>
<evidence type="ECO:0000313" key="2">
    <source>
        <dbReference type="EMBL" id="KAB0801624.1"/>
    </source>
</evidence>
<sequence>MKPTPASNHNTQKSTFQLKDINTATHVYIRVDAAKRPLQAPYEGPYPVVTRNDKTTTIRRHGTDITVSNDRVKPAYQETDEEQADTSKVVPPSPVPPAKRPVGRPPKLSTPPAEAQTAKRPVGRPRKYREEKPQPKPTTTVPTTTRSGRQSKPRVRFQLAAITTTPSPARGYMWRPAPKTYTIKHGRDYPQLGTAVKHGREHPGASKHGRDMQNSSSPLKRTAFIRRAGSWRNQMHLFPNSGHLASTALPNSQYPI</sequence>
<dbReference type="PANTHER" id="PTHR38681:SF1">
    <property type="entry name" value="RETROVIRUS-RELATED POL POLYPROTEIN FROM TRANSPOSON 412-LIKE PROTEIN"/>
    <property type="match status" value="1"/>
</dbReference>
<dbReference type="AlphaFoldDB" id="A0A5N4AWB7"/>
<dbReference type="InParanoid" id="A0A5N4AWB7"/>
<dbReference type="PANTHER" id="PTHR38681">
    <property type="entry name" value="RETROVIRUS-RELATED POL POLYPROTEIN FROM TRANSPOSON 412-LIKE PROTEIN-RELATED"/>
    <property type="match status" value="1"/>
</dbReference>
<gene>
    <name evidence="2" type="ORF">PPYR_03810</name>
</gene>
<feature type="region of interest" description="Disordered" evidence="1">
    <location>
        <begin position="36"/>
        <end position="152"/>
    </location>
</feature>
<name>A0A5N4AWB7_PHOPY</name>
<dbReference type="EMBL" id="VVIM01000002">
    <property type="protein sequence ID" value="KAB0801624.1"/>
    <property type="molecule type" value="Genomic_DNA"/>
</dbReference>
<feature type="region of interest" description="Disordered" evidence="1">
    <location>
        <begin position="1"/>
        <end position="21"/>
    </location>
</feature>
<dbReference type="SMART" id="SM00384">
    <property type="entry name" value="AT_hook"/>
    <property type="match status" value="2"/>
</dbReference>